<dbReference type="EMBL" id="JADBGQ010000002">
    <property type="protein sequence ID" value="KAG5410032.1"/>
    <property type="molecule type" value="Genomic_DNA"/>
</dbReference>
<keyword evidence="2" id="KW-1185">Reference proteome</keyword>
<proteinExistence type="predicted"/>
<accession>A0ABQ7NGN5</accession>
<dbReference type="Proteomes" id="UP000823674">
    <property type="component" value="Chromosome A02"/>
</dbReference>
<name>A0ABQ7NGN5_BRACM</name>
<protein>
    <submittedName>
        <fullName evidence="1">Uncharacterized protein</fullName>
    </submittedName>
</protein>
<reference evidence="1 2" key="1">
    <citation type="submission" date="2021-03" db="EMBL/GenBank/DDBJ databases">
        <authorList>
            <person name="King G.J."/>
            <person name="Bancroft I."/>
            <person name="Baten A."/>
            <person name="Bloomfield J."/>
            <person name="Borpatragohain P."/>
            <person name="He Z."/>
            <person name="Irish N."/>
            <person name="Irwin J."/>
            <person name="Liu K."/>
            <person name="Mauleon R.P."/>
            <person name="Moore J."/>
            <person name="Morris R."/>
            <person name="Ostergaard L."/>
            <person name="Wang B."/>
            <person name="Wells R."/>
        </authorList>
    </citation>
    <scope>NUCLEOTIDE SEQUENCE [LARGE SCALE GENOMIC DNA]</scope>
    <source>
        <strain evidence="1">R-o-18</strain>
        <tissue evidence="1">Leaf</tissue>
    </source>
</reference>
<sequence length="85" mass="9561">MKRNENKEFQSQVIFSPKLSSLSLQMKVVTKLGLKTSFAVKTLRQHLLVSIDSTDAHRSINLPLVDLYVVSLGEMSFKLQNAPKS</sequence>
<gene>
    <name evidence="1" type="primary">A02g504070.1_BraROA</name>
    <name evidence="1" type="ORF">IGI04_006351</name>
</gene>
<comment type="caution">
    <text evidence="1">The sequence shown here is derived from an EMBL/GenBank/DDBJ whole genome shotgun (WGS) entry which is preliminary data.</text>
</comment>
<evidence type="ECO:0000313" key="2">
    <source>
        <dbReference type="Proteomes" id="UP000823674"/>
    </source>
</evidence>
<evidence type="ECO:0000313" key="1">
    <source>
        <dbReference type="EMBL" id="KAG5410032.1"/>
    </source>
</evidence>
<organism evidence="1 2">
    <name type="scientific">Brassica rapa subsp. trilocularis</name>
    <dbReference type="NCBI Taxonomy" id="1813537"/>
    <lineage>
        <taxon>Eukaryota</taxon>
        <taxon>Viridiplantae</taxon>
        <taxon>Streptophyta</taxon>
        <taxon>Embryophyta</taxon>
        <taxon>Tracheophyta</taxon>
        <taxon>Spermatophyta</taxon>
        <taxon>Magnoliopsida</taxon>
        <taxon>eudicotyledons</taxon>
        <taxon>Gunneridae</taxon>
        <taxon>Pentapetalae</taxon>
        <taxon>rosids</taxon>
        <taxon>malvids</taxon>
        <taxon>Brassicales</taxon>
        <taxon>Brassicaceae</taxon>
        <taxon>Brassiceae</taxon>
        <taxon>Brassica</taxon>
    </lineage>
</organism>